<evidence type="ECO:0000313" key="1">
    <source>
        <dbReference type="EMBL" id="KAF1726704.1"/>
    </source>
</evidence>
<gene>
    <name evidence="1" type="ORF">CSC78_03885</name>
</gene>
<proteinExistence type="predicted"/>
<comment type="caution">
    <text evidence="1">The sequence shown here is derived from an EMBL/GenBank/DDBJ whole genome shotgun (WGS) entry which is preliminary data.</text>
</comment>
<dbReference type="Proteomes" id="UP000781710">
    <property type="component" value="Unassembled WGS sequence"/>
</dbReference>
<evidence type="ECO:0008006" key="3">
    <source>
        <dbReference type="Google" id="ProtNLM"/>
    </source>
</evidence>
<name>A0ABQ6ZKU5_9GAMM</name>
<dbReference type="InterPro" id="IPR022061">
    <property type="entry name" value="DUF3617"/>
</dbReference>
<dbReference type="Pfam" id="PF12276">
    <property type="entry name" value="DUF3617"/>
    <property type="match status" value="1"/>
</dbReference>
<dbReference type="RefSeq" id="WP_162336599.1">
    <property type="nucleotide sequence ID" value="NZ_JBHSRQ010000016.1"/>
</dbReference>
<dbReference type="EMBL" id="PDWW01000003">
    <property type="protein sequence ID" value="KAF1726704.1"/>
    <property type="molecule type" value="Genomic_DNA"/>
</dbReference>
<keyword evidence="2" id="KW-1185">Reference proteome</keyword>
<protein>
    <recommendedName>
        <fullName evidence="3">DUF3617 family protein</fullName>
    </recommendedName>
</protein>
<accession>A0ABQ6ZKU5</accession>
<reference evidence="1 2" key="1">
    <citation type="submission" date="2017-10" db="EMBL/GenBank/DDBJ databases">
        <title>Whole genome sequencing of members of genus Pseudoxanthomonas.</title>
        <authorList>
            <person name="Kumar S."/>
            <person name="Bansal K."/>
            <person name="Kaur A."/>
            <person name="Patil P."/>
            <person name="Sharma S."/>
            <person name="Patil P.B."/>
        </authorList>
    </citation>
    <scope>NUCLEOTIDE SEQUENCE [LARGE SCALE GENOMIC DNA]</scope>
    <source>
        <strain evidence="1 2">DSM 17109</strain>
    </source>
</reference>
<organism evidence="1 2">
    <name type="scientific">Pseudoxanthomonas japonensis</name>
    <dbReference type="NCBI Taxonomy" id="69284"/>
    <lineage>
        <taxon>Bacteria</taxon>
        <taxon>Pseudomonadati</taxon>
        <taxon>Pseudomonadota</taxon>
        <taxon>Gammaproteobacteria</taxon>
        <taxon>Lysobacterales</taxon>
        <taxon>Lysobacteraceae</taxon>
        <taxon>Pseudoxanthomonas</taxon>
    </lineage>
</organism>
<evidence type="ECO:0000313" key="2">
    <source>
        <dbReference type="Proteomes" id="UP000781710"/>
    </source>
</evidence>
<sequence>MATNGFSGTLGTSMDSTTGALSRAMAGFLRAANTLHAVDGRWRLVPMLLLALLPALAWASGVDADPYKDLPVRKPGLWEVTLQAHAPSGAGGRVQPAMTVLHCTDANAERVVPLFLLPAREGCERITVSKNAARGGHDVGTVCRSHGQRVDMRLTLRGDMQTRYSGTYRIQQPGSPSNNTDHVPFEGRWLGRCKAGQRAGDMVLPNGITVNPVDDARRASGHAH</sequence>